<dbReference type="InterPro" id="IPR007763">
    <property type="entry name" value="NDUFA12"/>
</dbReference>
<accession>A0A1E5XTS1</accession>
<dbReference type="PANTHER" id="PTHR12910">
    <property type="entry name" value="NADH-UBIQUINONE OXIDOREDUCTASE SUBUNIT B17.2"/>
    <property type="match status" value="1"/>
</dbReference>
<evidence type="ECO:0000256" key="1">
    <source>
        <dbReference type="SAM" id="MobiDB-lite"/>
    </source>
</evidence>
<keyword evidence="3" id="KW-1185">Reference proteome</keyword>
<reference evidence="2 3" key="1">
    <citation type="journal article" date="2015" name="Genome Announc.">
        <title>Genome Assemblies of Three Soil-Associated Devosia species: D. insulae, D. limi, and D. soli.</title>
        <authorList>
            <person name="Hassan Y.I."/>
            <person name="Lepp D."/>
            <person name="Zhou T."/>
        </authorList>
    </citation>
    <scope>NUCLEOTIDE SEQUENCE [LARGE SCALE GENOMIC DNA]</scope>
    <source>
        <strain evidence="2 3">DS-56</strain>
    </source>
</reference>
<proteinExistence type="predicted"/>
<organism evidence="2 3">
    <name type="scientific">Devosia insulae DS-56</name>
    <dbReference type="NCBI Taxonomy" id="1116389"/>
    <lineage>
        <taxon>Bacteria</taxon>
        <taxon>Pseudomonadati</taxon>
        <taxon>Pseudomonadota</taxon>
        <taxon>Alphaproteobacteria</taxon>
        <taxon>Hyphomicrobiales</taxon>
        <taxon>Devosiaceae</taxon>
        <taxon>Devosia</taxon>
    </lineage>
</organism>
<gene>
    <name evidence="2" type="ORF">VW23_013965</name>
</gene>
<dbReference type="GO" id="GO:0045271">
    <property type="term" value="C:respiratory chain complex I"/>
    <property type="evidence" value="ECO:0007669"/>
    <property type="project" value="InterPro"/>
</dbReference>
<dbReference type="Pfam" id="PF05071">
    <property type="entry name" value="NDUFA12"/>
    <property type="match status" value="1"/>
</dbReference>
<protein>
    <submittedName>
        <fullName evidence="2">NADH dehydrogenase</fullName>
    </submittedName>
</protein>
<name>A0A1E5XTS1_9HYPH</name>
<evidence type="ECO:0000313" key="3">
    <source>
        <dbReference type="Proteomes" id="UP000095463"/>
    </source>
</evidence>
<dbReference type="EMBL" id="LAJE02000111">
    <property type="protein sequence ID" value="OEO31934.1"/>
    <property type="molecule type" value="Genomic_DNA"/>
</dbReference>
<feature type="region of interest" description="Disordered" evidence="1">
    <location>
        <begin position="104"/>
        <end position="136"/>
    </location>
</feature>
<comment type="caution">
    <text evidence="2">The sequence shown here is derived from an EMBL/GenBank/DDBJ whole genome shotgun (WGS) entry which is preliminary data.</text>
</comment>
<sequence length="136" mass="15663">MKDFLIEILAWWRGNTWGTRLWIATQGEYVGEDETGNRYYRSRKGSKPGPNGYERRMVVYAGGYAEPTTIPPGWYGWMHYRTNTPPTEQDYTARSWQLPHQPNLTGTAAAYRPDGSLLNKGERPRVTGDYDAWSPE</sequence>
<dbReference type="AlphaFoldDB" id="A0A1E5XTS1"/>
<dbReference type="PANTHER" id="PTHR12910:SF2">
    <property type="entry name" value="NADH DEHYDROGENASE [UBIQUINONE] 1 ALPHA SUBCOMPLEX SUBUNIT 12"/>
    <property type="match status" value="1"/>
</dbReference>
<dbReference type="GO" id="GO:0006979">
    <property type="term" value="P:response to oxidative stress"/>
    <property type="evidence" value="ECO:0007669"/>
    <property type="project" value="TreeGrafter"/>
</dbReference>
<dbReference type="Proteomes" id="UP000095463">
    <property type="component" value="Unassembled WGS sequence"/>
</dbReference>
<evidence type="ECO:0000313" key="2">
    <source>
        <dbReference type="EMBL" id="OEO31934.1"/>
    </source>
</evidence>
<dbReference type="OrthoDB" id="9795340at2"/>
<dbReference type="NCBIfam" id="NF006040">
    <property type="entry name" value="PRK08183.1"/>
    <property type="match status" value="1"/>
</dbReference>
<dbReference type="RefSeq" id="WP_069908907.1">
    <property type="nucleotide sequence ID" value="NZ_LAJE02000111.1"/>
</dbReference>